<name>A0A7D3VNZ7_ACTVE</name>
<gene>
    <name evidence="2" type="ORF">ACTIVE_0751</name>
</gene>
<accession>A0A7D3VNZ7</accession>
<proteinExistence type="predicted"/>
<keyword evidence="1" id="KW-0732">Signal</keyword>
<feature type="signal peptide" evidence="1">
    <location>
        <begin position="1"/>
        <end position="22"/>
    </location>
</feature>
<organism evidence="2 3">
    <name type="scientific">Actinomadura verrucosospora</name>
    <dbReference type="NCBI Taxonomy" id="46165"/>
    <lineage>
        <taxon>Bacteria</taxon>
        <taxon>Bacillati</taxon>
        <taxon>Actinomycetota</taxon>
        <taxon>Actinomycetes</taxon>
        <taxon>Streptosporangiales</taxon>
        <taxon>Thermomonosporaceae</taxon>
        <taxon>Actinomadura</taxon>
    </lineage>
</organism>
<evidence type="ECO:0000313" key="3">
    <source>
        <dbReference type="Proteomes" id="UP000501240"/>
    </source>
</evidence>
<feature type="chain" id="PRO_5039122154" description="Ig-like domain-containing protein" evidence="1">
    <location>
        <begin position="23"/>
        <end position="102"/>
    </location>
</feature>
<keyword evidence="3" id="KW-1185">Reference proteome</keyword>
<evidence type="ECO:0008006" key="4">
    <source>
        <dbReference type="Google" id="ProtNLM"/>
    </source>
</evidence>
<reference evidence="2 3" key="1">
    <citation type="submission" date="2020-05" db="EMBL/GenBank/DDBJ databases">
        <title>Actinomadura verrucosospora NRRL-B18236 (PFL_A860) Genome sequencing and assembly.</title>
        <authorList>
            <person name="Samborskyy M."/>
        </authorList>
    </citation>
    <scope>NUCLEOTIDE SEQUENCE [LARGE SCALE GENOMIC DNA]</scope>
    <source>
        <strain evidence="2 3">NRRL:B18236</strain>
    </source>
</reference>
<evidence type="ECO:0000313" key="2">
    <source>
        <dbReference type="EMBL" id="QKG19115.1"/>
    </source>
</evidence>
<dbReference type="EMBL" id="CP053892">
    <property type="protein sequence ID" value="QKG19115.1"/>
    <property type="molecule type" value="Genomic_DNA"/>
</dbReference>
<evidence type="ECO:0000256" key="1">
    <source>
        <dbReference type="SAM" id="SignalP"/>
    </source>
</evidence>
<dbReference type="Proteomes" id="UP000501240">
    <property type="component" value="Chromosome"/>
</dbReference>
<protein>
    <recommendedName>
        <fullName evidence="4">Ig-like domain-containing protein</fullName>
    </recommendedName>
</protein>
<sequence>MALAVGAAALGYGMIAASAAQAVAPQQAAAITFTCAVAGPVPLIWPPWVNGRECTPTSIDRFEDVKIVFPDDGTWTCRIAESRSANPGFVDVLGKDCQRMDD</sequence>
<dbReference type="AlphaFoldDB" id="A0A7D3VNZ7"/>